<comment type="caution">
    <text evidence="4">The sequence shown here is derived from an EMBL/GenBank/DDBJ whole genome shotgun (WGS) entry which is preliminary data.</text>
</comment>
<feature type="transmembrane region" description="Helical" evidence="1">
    <location>
        <begin position="167"/>
        <end position="187"/>
    </location>
</feature>
<keyword evidence="1" id="KW-1133">Transmembrane helix</keyword>
<dbReference type="PROSITE" id="PS50980">
    <property type="entry name" value="COA_CT_NTER"/>
    <property type="match status" value="1"/>
</dbReference>
<dbReference type="FunFam" id="3.90.226.10:FF:000046">
    <property type="entry name" value="Geranyl-CoA carboxylase beta subunit"/>
    <property type="match status" value="1"/>
</dbReference>
<dbReference type="FunFam" id="3.90.226.10:FF:000004">
    <property type="entry name" value="Methylcrotonoyl-CoA carboxylase beta chain"/>
    <property type="match status" value="1"/>
</dbReference>
<dbReference type="PANTHER" id="PTHR22855">
    <property type="entry name" value="ACETYL, PROPIONYL, PYRUVATE, AND GLUTACONYL CARBOXYLASE-RELATED"/>
    <property type="match status" value="1"/>
</dbReference>
<evidence type="ECO:0000259" key="3">
    <source>
        <dbReference type="PROSITE" id="PS50989"/>
    </source>
</evidence>
<dbReference type="InterPro" id="IPR011762">
    <property type="entry name" value="COA_CT_N"/>
</dbReference>
<organism evidence="4 5">
    <name type="scientific">Lacibacter luteus</name>
    <dbReference type="NCBI Taxonomy" id="2508719"/>
    <lineage>
        <taxon>Bacteria</taxon>
        <taxon>Pseudomonadati</taxon>
        <taxon>Bacteroidota</taxon>
        <taxon>Chitinophagia</taxon>
        <taxon>Chitinophagales</taxon>
        <taxon>Chitinophagaceae</taxon>
        <taxon>Lacibacter</taxon>
    </lineage>
</organism>
<evidence type="ECO:0000313" key="5">
    <source>
        <dbReference type="Proteomes" id="UP000290204"/>
    </source>
</evidence>
<dbReference type="AlphaFoldDB" id="A0A4Q1CMF3"/>
<dbReference type="EMBL" id="SDHW01000001">
    <property type="protein sequence ID" value="RXK62238.1"/>
    <property type="molecule type" value="Genomic_DNA"/>
</dbReference>
<dbReference type="GO" id="GO:0004485">
    <property type="term" value="F:methylcrotonoyl-CoA carboxylase activity"/>
    <property type="evidence" value="ECO:0007669"/>
    <property type="project" value="TreeGrafter"/>
</dbReference>
<keyword evidence="1" id="KW-0812">Transmembrane</keyword>
<dbReference type="GO" id="GO:1905202">
    <property type="term" value="C:methylcrotonoyl-CoA carboxylase complex"/>
    <property type="evidence" value="ECO:0007669"/>
    <property type="project" value="TreeGrafter"/>
</dbReference>
<evidence type="ECO:0000313" key="4">
    <source>
        <dbReference type="EMBL" id="RXK62238.1"/>
    </source>
</evidence>
<dbReference type="GO" id="GO:0006552">
    <property type="term" value="P:L-leucine catabolic process"/>
    <property type="evidence" value="ECO:0007669"/>
    <property type="project" value="TreeGrafter"/>
</dbReference>
<name>A0A4Q1CMF3_9BACT</name>
<keyword evidence="1" id="KW-0472">Membrane</keyword>
<dbReference type="Pfam" id="PF01039">
    <property type="entry name" value="Carboxyl_trans"/>
    <property type="match status" value="1"/>
</dbReference>
<dbReference type="RefSeq" id="WP_129129609.1">
    <property type="nucleotide sequence ID" value="NZ_SDHW01000001.1"/>
</dbReference>
<proteinExistence type="predicted"/>
<gene>
    <name evidence="4" type="ORF">ESA94_04295</name>
</gene>
<keyword evidence="5" id="KW-1185">Reference proteome</keyword>
<dbReference type="InterPro" id="IPR029045">
    <property type="entry name" value="ClpP/crotonase-like_dom_sf"/>
</dbReference>
<reference evidence="4 5" key="1">
    <citation type="submission" date="2019-01" db="EMBL/GenBank/DDBJ databases">
        <title>Lacibacter sp. strain TTM-7.</title>
        <authorList>
            <person name="Chen W.-M."/>
        </authorList>
    </citation>
    <scope>NUCLEOTIDE SEQUENCE [LARGE SCALE GENOMIC DNA]</scope>
    <source>
        <strain evidence="4 5">TTM-7</strain>
    </source>
</reference>
<dbReference type="SUPFAM" id="SSF52096">
    <property type="entry name" value="ClpP/crotonase"/>
    <property type="match status" value="2"/>
</dbReference>
<dbReference type="PROSITE" id="PS50989">
    <property type="entry name" value="COA_CT_CTER"/>
    <property type="match status" value="1"/>
</dbReference>
<dbReference type="InterPro" id="IPR034733">
    <property type="entry name" value="AcCoA_carboxyl_beta"/>
</dbReference>
<dbReference type="Gene3D" id="3.90.226.10">
    <property type="entry name" value="2-enoyl-CoA Hydratase, Chain A, domain 1"/>
    <property type="match status" value="2"/>
</dbReference>
<dbReference type="OrthoDB" id="9803706at2"/>
<accession>A0A4Q1CMF3</accession>
<dbReference type="Proteomes" id="UP000290204">
    <property type="component" value="Unassembled WGS sequence"/>
</dbReference>
<evidence type="ECO:0000256" key="1">
    <source>
        <dbReference type="SAM" id="Phobius"/>
    </source>
</evidence>
<dbReference type="PANTHER" id="PTHR22855:SF13">
    <property type="entry name" value="METHYLCROTONOYL-COA CARBOXYLASE BETA CHAIN, MITOCHONDRIAL"/>
    <property type="match status" value="1"/>
</dbReference>
<evidence type="ECO:0000259" key="2">
    <source>
        <dbReference type="PROSITE" id="PS50980"/>
    </source>
</evidence>
<dbReference type="InterPro" id="IPR045190">
    <property type="entry name" value="MCCB/AccD1-like"/>
</dbReference>
<dbReference type="InterPro" id="IPR011763">
    <property type="entry name" value="COA_CT_C"/>
</dbReference>
<feature type="domain" description="CoA carboxyltransferase N-terminal" evidence="2">
    <location>
        <begin position="12"/>
        <end position="270"/>
    </location>
</feature>
<feature type="domain" description="CoA carboxyltransferase C-terminal" evidence="3">
    <location>
        <begin position="270"/>
        <end position="528"/>
    </location>
</feature>
<sequence>MDIQFNRNEDQMKLSLSEMRKRMQKIYEGGGKKSIEKQRERNKLTARERIDYLKDADKPFIELGAFAGYEMYSEQGGCPAGGTVAGIGYVSGRQCIIVANDQTVKAGAWFPISGKKNLRLQEIAMENRLPVIYLVDSAGVFLPMQDEIFPDKEHFGRIFRNNARMSAMGITQIAAVMGACVAGGAYLPIMSDETLMVEGNGSIFLAGPYLVKAAIGEDIDAETLGGAVTHTELSGIADYKFKTEQECLDEVKKLMSKLGEKKKAGFDRIAAKLPIKNAEELYGLFPADGKPYDMLEVIERIVDDSDFDQFKQDYGKTILCGYARIDGWAVGIVANQRTIVKNKKNEMQLGGVIYNDSADKAARFILNCNQKKIPLVFLQDVTGFMVGSRSEHSGIIKDGAKMVNAVANSVVPKITIVIGNSYGAGNYAMCGKAYDPRFIYAWPTAKIAVMGGEQAAKTLLQIQVAAMKAKGKEVSAEDENKLLDEIKGRYEAQTTPYYAAARLWVDEIIDPVETRKVISEGIAAANNNPDMDDLRVGVFQV</sequence>
<protein>
    <submittedName>
        <fullName evidence="4">Acyl-CoA carboxylase subunit beta</fullName>
    </submittedName>
</protein>